<dbReference type="RefSeq" id="WP_084660821.1">
    <property type="nucleotide sequence ID" value="NZ_FWWY01000001.1"/>
</dbReference>
<keyword evidence="5" id="KW-1185">Reference proteome</keyword>
<dbReference type="GO" id="GO:0006355">
    <property type="term" value="P:regulation of DNA-templated transcription"/>
    <property type="evidence" value="ECO:0007669"/>
    <property type="project" value="InterPro"/>
</dbReference>
<organism evidence="4 5">
    <name type="scientific">Sulfobacillus thermosulfidooxidans (strain DSM 9293 / VKM B-1269 / AT-1)</name>
    <dbReference type="NCBI Taxonomy" id="929705"/>
    <lineage>
        <taxon>Bacteria</taxon>
        <taxon>Bacillati</taxon>
        <taxon>Bacillota</taxon>
        <taxon>Clostridia</taxon>
        <taxon>Eubacteriales</taxon>
        <taxon>Clostridiales Family XVII. Incertae Sedis</taxon>
        <taxon>Sulfobacillus</taxon>
    </lineage>
</organism>
<reference evidence="5" key="1">
    <citation type="submission" date="2017-04" db="EMBL/GenBank/DDBJ databases">
        <authorList>
            <person name="Varghese N."/>
            <person name="Submissions S."/>
        </authorList>
    </citation>
    <scope>NUCLEOTIDE SEQUENCE [LARGE SCALE GENOMIC DNA]</scope>
    <source>
        <strain evidence="5">DSM 9293</strain>
    </source>
</reference>
<protein>
    <submittedName>
        <fullName evidence="4">Transcriptional regulatory protein, C terminal</fullName>
    </submittedName>
</protein>
<gene>
    <name evidence="4" type="ORF">SAMN00768000_0306</name>
</gene>
<feature type="domain" description="OmpR/PhoB-type" evidence="3">
    <location>
        <begin position="96"/>
        <end position="192"/>
    </location>
</feature>
<dbReference type="InterPro" id="IPR016032">
    <property type="entry name" value="Sig_transdc_resp-reg_C-effctor"/>
</dbReference>
<dbReference type="EMBL" id="FWWY01000001">
    <property type="protein sequence ID" value="SMC02094.1"/>
    <property type="molecule type" value="Genomic_DNA"/>
</dbReference>
<sequence length="216" mass="24060">MRCGYVSPEPLSHYLPTAQALVPIRRFETINQILHALIHHQITCLAINVQGLPDTATFSAVLETAETEGIPILLLTHYLQSKMWQITPVQSTAPMLSQFTQSPTPSCLTLWPVVRHHHHPVDLAPRAIALLSILATYADQVLSLSQINEEAQHRGIPPWTAQSLRVTVHHLNHHLRPLHIVTHRGYGYRFIPCADAVHASNGHRVPNDETASTPSV</sequence>
<dbReference type="Proteomes" id="UP000192660">
    <property type="component" value="Unassembled WGS sequence"/>
</dbReference>
<dbReference type="GO" id="GO:0003677">
    <property type="term" value="F:DNA binding"/>
    <property type="evidence" value="ECO:0007669"/>
    <property type="project" value="UniProtKB-UniRule"/>
</dbReference>
<dbReference type="SUPFAM" id="SSF46894">
    <property type="entry name" value="C-terminal effector domain of the bipartite response regulators"/>
    <property type="match status" value="1"/>
</dbReference>
<dbReference type="InterPro" id="IPR001867">
    <property type="entry name" value="OmpR/PhoB-type_DNA-bd"/>
</dbReference>
<evidence type="ECO:0000256" key="1">
    <source>
        <dbReference type="ARBA" id="ARBA00023125"/>
    </source>
</evidence>
<evidence type="ECO:0000256" key="2">
    <source>
        <dbReference type="PROSITE-ProRule" id="PRU01091"/>
    </source>
</evidence>
<dbReference type="AlphaFoldDB" id="A0A1W1W728"/>
<evidence type="ECO:0000259" key="3">
    <source>
        <dbReference type="PROSITE" id="PS51755"/>
    </source>
</evidence>
<keyword evidence="1 2" id="KW-0238">DNA-binding</keyword>
<dbReference type="PROSITE" id="PS51755">
    <property type="entry name" value="OMPR_PHOB"/>
    <property type="match status" value="1"/>
</dbReference>
<dbReference type="InterPro" id="IPR036388">
    <property type="entry name" value="WH-like_DNA-bd_sf"/>
</dbReference>
<evidence type="ECO:0000313" key="4">
    <source>
        <dbReference type="EMBL" id="SMC02094.1"/>
    </source>
</evidence>
<evidence type="ECO:0000313" key="5">
    <source>
        <dbReference type="Proteomes" id="UP000192660"/>
    </source>
</evidence>
<accession>A0A1W1W728</accession>
<dbReference type="OrthoDB" id="9787103at2"/>
<dbReference type="CDD" id="cd00383">
    <property type="entry name" value="trans_reg_C"/>
    <property type="match status" value="1"/>
</dbReference>
<feature type="DNA-binding region" description="OmpR/PhoB-type" evidence="2">
    <location>
        <begin position="96"/>
        <end position="192"/>
    </location>
</feature>
<dbReference type="Gene3D" id="1.10.10.10">
    <property type="entry name" value="Winged helix-like DNA-binding domain superfamily/Winged helix DNA-binding domain"/>
    <property type="match status" value="1"/>
</dbReference>
<dbReference type="SMART" id="SM00862">
    <property type="entry name" value="Trans_reg_C"/>
    <property type="match status" value="1"/>
</dbReference>
<dbReference type="GO" id="GO:0000160">
    <property type="term" value="P:phosphorelay signal transduction system"/>
    <property type="evidence" value="ECO:0007669"/>
    <property type="project" value="InterPro"/>
</dbReference>
<name>A0A1W1W728_SULTA</name>
<dbReference type="Pfam" id="PF00486">
    <property type="entry name" value="Trans_reg_C"/>
    <property type="match status" value="1"/>
</dbReference>
<proteinExistence type="predicted"/>